<protein>
    <submittedName>
        <fullName evidence="3">Putative dehydrogenase</fullName>
    </submittedName>
</protein>
<keyword evidence="4" id="KW-1185">Reference proteome</keyword>
<evidence type="ECO:0000313" key="4">
    <source>
        <dbReference type="Proteomes" id="UP000032545"/>
    </source>
</evidence>
<organism evidence="3 4">
    <name type="scientific">Frankia torreyi</name>
    <dbReference type="NCBI Taxonomy" id="1856"/>
    <lineage>
        <taxon>Bacteria</taxon>
        <taxon>Bacillati</taxon>
        <taxon>Actinomycetota</taxon>
        <taxon>Actinomycetes</taxon>
        <taxon>Frankiales</taxon>
        <taxon>Frankiaceae</taxon>
        <taxon>Frankia</taxon>
    </lineage>
</organism>
<dbReference type="AlphaFoldDB" id="A0A0D8BQE0"/>
<dbReference type="EMBL" id="JYFN01000001">
    <property type="protein sequence ID" value="KJE25617.1"/>
    <property type="molecule type" value="Genomic_DNA"/>
</dbReference>
<comment type="caution">
    <text evidence="3">The sequence shown here is derived from an EMBL/GenBank/DDBJ whole genome shotgun (WGS) entry which is preliminary data.</text>
</comment>
<dbReference type="Gene3D" id="3.40.50.720">
    <property type="entry name" value="NAD(P)-binding Rossmann-like Domain"/>
    <property type="match status" value="1"/>
</dbReference>
<dbReference type="GO" id="GO:0000166">
    <property type="term" value="F:nucleotide binding"/>
    <property type="evidence" value="ECO:0007669"/>
    <property type="project" value="InterPro"/>
</dbReference>
<reference evidence="3 4" key="2">
    <citation type="journal article" date="2016" name="Genome Announc.">
        <title>Permanent Draft Genome Sequences for Two Variants of Frankia sp. Strain CpI1, the First Frankia Strain Isolated from Root Nodules of Comptonia peregrina.</title>
        <authorList>
            <person name="Oshone R."/>
            <person name="Hurst S.G.IV."/>
            <person name="Abebe-Akele F."/>
            <person name="Simpson S."/>
            <person name="Morris K."/>
            <person name="Thomas W.K."/>
            <person name="Tisa L.S."/>
        </authorList>
    </citation>
    <scope>NUCLEOTIDE SEQUENCE [LARGE SCALE GENOMIC DNA]</scope>
    <source>
        <strain evidence="4">CpI1-S</strain>
    </source>
</reference>
<feature type="domain" description="Gfo/Idh/MocA-like oxidoreductase N-terminal" evidence="2">
    <location>
        <begin position="297"/>
        <end position="353"/>
    </location>
</feature>
<dbReference type="Gene3D" id="3.30.360.10">
    <property type="entry name" value="Dihydrodipicolinate Reductase, domain 2"/>
    <property type="match status" value="1"/>
</dbReference>
<dbReference type="InterPro" id="IPR000683">
    <property type="entry name" value="Gfo/Idh/MocA-like_OxRdtase_N"/>
</dbReference>
<dbReference type="Proteomes" id="UP000032545">
    <property type="component" value="Unassembled WGS sequence"/>
</dbReference>
<evidence type="ECO:0000256" key="1">
    <source>
        <dbReference type="SAM" id="MobiDB-lite"/>
    </source>
</evidence>
<gene>
    <name evidence="3" type="ORF">FF36_00233</name>
</gene>
<dbReference type="SUPFAM" id="SSF51735">
    <property type="entry name" value="NAD(P)-binding Rossmann-fold domains"/>
    <property type="match status" value="1"/>
</dbReference>
<accession>A0A0D8BQE0</accession>
<reference evidence="4" key="1">
    <citation type="submission" date="2015-02" db="EMBL/GenBank/DDBJ databases">
        <title>Draft Genome of Frankia sp. CpI1-S.</title>
        <authorList>
            <person name="Oshone R.T."/>
            <person name="Ngom M."/>
            <person name="Ghodhbane-Gtari F."/>
            <person name="Gtari M."/>
            <person name="Morris K."/>
            <person name="Thomas K."/>
            <person name="Sen A."/>
            <person name="Tisa L.S."/>
        </authorList>
    </citation>
    <scope>NUCLEOTIDE SEQUENCE [LARGE SCALE GENOMIC DNA]</scope>
    <source>
        <strain evidence="4">CpI1-S</strain>
    </source>
</reference>
<dbReference type="PANTHER" id="PTHR43377:SF1">
    <property type="entry name" value="BILIVERDIN REDUCTASE A"/>
    <property type="match status" value="1"/>
</dbReference>
<dbReference type="InterPro" id="IPR051450">
    <property type="entry name" value="Gfo/Idh/MocA_Oxidoreductases"/>
</dbReference>
<dbReference type="PANTHER" id="PTHR43377">
    <property type="entry name" value="BILIVERDIN REDUCTASE A"/>
    <property type="match status" value="1"/>
</dbReference>
<feature type="region of interest" description="Disordered" evidence="1">
    <location>
        <begin position="94"/>
        <end position="119"/>
    </location>
</feature>
<evidence type="ECO:0000313" key="3">
    <source>
        <dbReference type="EMBL" id="KJE25617.1"/>
    </source>
</evidence>
<dbReference type="PATRIC" id="fig|1502723.3.peg.258"/>
<dbReference type="InterPro" id="IPR036291">
    <property type="entry name" value="NAD(P)-bd_dom_sf"/>
</dbReference>
<dbReference type="Pfam" id="PF01408">
    <property type="entry name" value="GFO_IDH_MocA"/>
    <property type="match status" value="1"/>
</dbReference>
<evidence type="ECO:0000259" key="2">
    <source>
        <dbReference type="Pfam" id="PF01408"/>
    </source>
</evidence>
<name>A0A0D8BQE0_9ACTN</name>
<proteinExistence type="predicted"/>
<sequence>MGDGDGDGDGDGMRVLIAQRWADGFLDETPTAGQARIRPSVWITLVPVDDQFFVRSGGSRALAAYTREFGARAVARKTASRLRERDRNRRYVGVGLGTVEPGPSPAGEPPAEEPSAGVPAAGSPVAFVAPCHPACMERVVLHRDLIRPVHPAGVPRPAGPGARPGRATIVHRARPASPPPAVDDALVGWSPMAGIALDPAAVDRLVAWLAVEWRGARPDDRLLTGASPIASSTRRRPAPGAGRPTAALFGLGHYAKTQIVPHIGEHLDLIRVHELDPVQIGVRRTDRWSWDTSPLPADDDQADVLLIAGYHHTHAPLARAALRRGSAAVVEKPVVTTEEDLEELAKLIDGGGRLFACFQRRHSPINAWLREDLRLGEAREPMVYSAVVYEEPLPARHWYRWPASRTRLVSNGCHWIDHFLWLNDFAPVRRATVTSARTGTFTVYVELVNDAILALVLTSAGGSRYGLREHTELRANGVTATIVDGARYTAEAGSRILRRRRVNRLDSYPAMYRGICERLVAGAPGDDAREIRAVAELTLRLDAAATRQGSGS</sequence>